<reference evidence="1 2" key="1">
    <citation type="submission" date="2017-12" db="EMBL/GenBank/DDBJ databases">
        <title>Comparative genomics of Botrytis spp.</title>
        <authorList>
            <person name="Valero-Jimenez C.A."/>
            <person name="Tapia P."/>
            <person name="Veloso J."/>
            <person name="Silva-Moreno E."/>
            <person name="Staats M."/>
            <person name="Valdes J.H."/>
            <person name="Van Kan J.A.L."/>
        </authorList>
    </citation>
    <scope>NUCLEOTIDE SEQUENCE [LARGE SCALE GENOMIC DNA]</scope>
    <source>
        <strain evidence="1 2">MUCL11595</strain>
    </source>
</reference>
<dbReference type="AlphaFoldDB" id="A0A4Z1I9M1"/>
<accession>A0A4Z1I9M1</accession>
<dbReference type="EMBL" id="PQXN01000066">
    <property type="protein sequence ID" value="TGO57374.1"/>
    <property type="molecule type" value="Genomic_DNA"/>
</dbReference>
<protein>
    <submittedName>
        <fullName evidence="1">Uncharacterized protein</fullName>
    </submittedName>
</protein>
<comment type="caution">
    <text evidence="1">The sequence shown here is derived from an EMBL/GenBank/DDBJ whole genome shotgun (WGS) entry which is preliminary data.</text>
</comment>
<proteinExistence type="predicted"/>
<name>A0A4Z1I9M1_9HELO</name>
<evidence type="ECO:0000313" key="1">
    <source>
        <dbReference type="EMBL" id="TGO57374.1"/>
    </source>
</evidence>
<evidence type="ECO:0000313" key="2">
    <source>
        <dbReference type="Proteomes" id="UP000297527"/>
    </source>
</evidence>
<gene>
    <name evidence="1" type="ORF">BCON_0066g00230</name>
</gene>
<dbReference type="Proteomes" id="UP000297527">
    <property type="component" value="Unassembled WGS sequence"/>
</dbReference>
<organism evidence="1 2">
    <name type="scientific">Botryotinia convoluta</name>
    <dbReference type="NCBI Taxonomy" id="54673"/>
    <lineage>
        <taxon>Eukaryota</taxon>
        <taxon>Fungi</taxon>
        <taxon>Dikarya</taxon>
        <taxon>Ascomycota</taxon>
        <taxon>Pezizomycotina</taxon>
        <taxon>Leotiomycetes</taxon>
        <taxon>Helotiales</taxon>
        <taxon>Sclerotiniaceae</taxon>
        <taxon>Botryotinia</taxon>
    </lineage>
</organism>
<sequence length="61" mass="6717">MAEDKELIFRFVVQSFRPAVTKGKLPNSNVEDSDSLGDAVQAPVKNDMVLNDKLLTDKPPS</sequence>
<keyword evidence="2" id="KW-1185">Reference proteome</keyword>